<dbReference type="SUPFAM" id="SSF51306">
    <property type="entry name" value="LexA/Signal peptidase"/>
    <property type="match status" value="1"/>
</dbReference>
<keyword evidence="17" id="KW-1185">Reference proteome</keyword>
<organism evidence="16 17">
    <name type="scientific">Treponema berlinense</name>
    <dbReference type="NCBI Taxonomy" id="225004"/>
    <lineage>
        <taxon>Bacteria</taxon>
        <taxon>Pseudomonadati</taxon>
        <taxon>Spirochaetota</taxon>
        <taxon>Spirochaetia</taxon>
        <taxon>Spirochaetales</taxon>
        <taxon>Treponemataceae</taxon>
        <taxon>Treponema</taxon>
    </lineage>
</organism>
<dbReference type="InterPro" id="IPR036388">
    <property type="entry name" value="WH-like_DNA-bd_sf"/>
</dbReference>
<dbReference type="PANTHER" id="PTHR33516">
    <property type="entry name" value="LEXA REPRESSOR"/>
    <property type="match status" value="1"/>
</dbReference>
<dbReference type="FunFam" id="2.10.109.10:FF:000001">
    <property type="entry name" value="LexA repressor"/>
    <property type="match status" value="1"/>
</dbReference>
<gene>
    <name evidence="12" type="primary">lexA</name>
    <name evidence="16" type="ORF">SAMN02745152_01642</name>
</gene>
<comment type="function">
    <text evidence="12">Represses a number of genes involved in the response to DNA damage (SOS response), including recA and lexA. In the presence of single-stranded DNA, RecA interacts with LexA causing an autocatalytic cleavage which disrupts the DNA-binding part of LexA, leading to derepression of the SOS regulon and eventually DNA repair.</text>
</comment>
<keyword evidence="8 12" id="KW-0238">DNA-binding</keyword>
<dbReference type="InterPro" id="IPR015927">
    <property type="entry name" value="Peptidase_S24_S26A/B/C"/>
</dbReference>
<dbReference type="Pfam" id="PF00717">
    <property type="entry name" value="Peptidase_S24"/>
    <property type="match status" value="1"/>
</dbReference>
<dbReference type="Proteomes" id="UP000190395">
    <property type="component" value="Unassembled WGS sequence"/>
</dbReference>
<dbReference type="GO" id="GO:0045892">
    <property type="term" value="P:negative regulation of DNA-templated transcription"/>
    <property type="evidence" value="ECO:0007669"/>
    <property type="project" value="UniProtKB-UniRule"/>
</dbReference>
<reference evidence="16 17" key="1">
    <citation type="submission" date="2017-02" db="EMBL/GenBank/DDBJ databases">
        <authorList>
            <person name="Peterson S.W."/>
        </authorList>
    </citation>
    <scope>NUCLEOTIDE SEQUENCE [LARGE SCALE GENOMIC DNA]</scope>
    <source>
        <strain evidence="16 17">ATCC BAA-909</strain>
    </source>
</reference>
<dbReference type="STRING" id="225004.SAMN02745152_01642"/>
<dbReference type="RefSeq" id="WP_078931374.1">
    <property type="nucleotide sequence ID" value="NZ_FUXC01000009.1"/>
</dbReference>
<evidence type="ECO:0000256" key="7">
    <source>
        <dbReference type="ARBA" id="ARBA00023015"/>
    </source>
</evidence>
<feature type="domain" description="LexA repressor DNA-binding" evidence="15">
    <location>
        <begin position="1"/>
        <end position="63"/>
    </location>
</feature>
<keyword evidence="7 12" id="KW-0805">Transcription regulation</keyword>
<proteinExistence type="inferred from homology"/>
<dbReference type="GO" id="GO:0003677">
    <property type="term" value="F:DNA binding"/>
    <property type="evidence" value="ECO:0007669"/>
    <property type="project" value="UniProtKB-UniRule"/>
</dbReference>
<dbReference type="PANTHER" id="PTHR33516:SF2">
    <property type="entry name" value="LEXA REPRESSOR-RELATED"/>
    <property type="match status" value="1"/>
</dbReference>
<dbReference type="HAMAP" id="MF_00015">
    <property type="entry name" value="LexA"/>
    <property type="match status" value="1"/>
</dbReference>
<evidence type="ECO:0000256" key="2">
    <source>
        <dbReference type="ARBA" id="ARBA00022491"/>
    </source>
</evidence>
<keyword evidence="10 12" id="KW-0234">DNA repair</keyword>
<keyword evidence="5 12" id="KW-0378">Hydrolase</keyword>
<dbReference type="GO" id="GO:0006281">
    <property type="term" value="P:DNA repair"/>
    <property type="evidence" value="ECO:0007669"/>
    <property type="project" value="UniProtKB-UniRule"/>
</dbReference>
<evidence type="ECO:0000256" key="3">
    <source>
        <dbReference type="ARBA" id="ARBA00022705"/>
    </source>
</evidence>
<evidence type="ECO:0000256" key="5">
    <source>
        <dbReference type="ARBA" id="ARBA00022801"/>
    </source>
</evidence>
<evidence type="ECO:0000259" key="15">
    <source>
        <dbReference type="Pfam" id="PF01726"/>
    </source>
</evidence>
<keyword evidence="3 12" id="KW-0235">DNA replication</keyword>
<name>A0A1T4PMK4_9SPIR</name>
<dbReference type="OrthoDB" id="9802364at2"/>
<feature type="active site" description="For autocatalytic cleavage activity" evidence="12">
    <location>
        <position position="130"/>
    </location>
</feature>
<evidence type="ECO:0000256" key="9">
    <source>
        <dbReference type="ARBA" id="ARBA00023163"/>
    </source>
</evidence>
<comment type="subunit">
    <text evidence="12">Homodimer.</text>
</comment>
<keyword evidence="2 12" id="KW-0678">Repressor</keyword>
<keyword evidence="9 12" id="KW-0804">Transcription</keyword>
<comment type="similarity">
    <text evidence="1 12 13">Belongs to the peptidase S24 family.</text>
</comment>
<dbReference type="Pfam" id="PF01726">
    <property type="entry name" value="LexA_DNA_bind"/>
    <property type="match status" value="1"/>
</dbReference>
<dbReference type="SUPFAM" id="SSF46785">
    <property type="entry name" value="Winged helix' DNA-binding domain"/>
    <property type="match status" value="1"/>
</dbReference>
<dbReference type="NCBIfam" id="TIGR00498">
    <property type="entry name" value="lexA"/>
    <property type="match status" value="1"/>
</dbReference>
<feature type="domain" description="Peptidase S24/S26A/S26B/S26C" evidence="14">
    <location>
        <begin position="87"/>
        <end position="198"/>
    </location>
</feature>
<dbReference type="GO" id="GO:0006260">
    <property type="term" value="P:DNA replication"/>
    <property type="evidence" value="ECO:0007669"/>
    <property type="project" value="UniProtKB-UniRule"/>
</dbReference>
<dbReference type="InterPro" id="IPR036286">
    <property type="entry name" value="LexA/Signal_pep-like_sf"/>
</dbReference>
<dbReference type="GeneID" id="303367874"/>
<protein>
    <recommendedName>
        <fullName evidence="12">LexA repressor</fullName>
        <ecNumber evidence="12">3.4.21.88</ecNumber>
    </recommendedName>
</protein>
<dbReference type="InterPro" id="IPR006200">
    <property type="entry name" value="LexA"/>
</dbReference>
<dbReference type="AlphaFoldDB" id="A0A1T4PMK4"/>
<evidence type="ECO:0000256" key="11">
    <source>
        <dbReference type="ARBA" id="ARBA00023236"/>
    </source>
</evidence>
<evidence type="ECO:0000256" key="6">
    <source>
        <dbReference type="ARBA" id="ARBA00022813"/>
    </source>
</evidence>
<dbReference type="InterPro" id="IPR050077">
    <property type="entry name" value="LexA_repressor"/>
</dbReference>
<dbReference type="Gene3D" id="1.10.10.10">
    <property type="entry name" value="Winged helix-like DNA-binding domain superfamily/Winged helix DNA-binding domain"/>
    <property type="match status" value="1"/>
</dbReference>
<keyword evidence="11 12" id="KW-0742">SOS response</keyword>
<dbReference type="Gene3D" id="2.10.109.10">
    <property type="entry name" value="Umud Fragment, subunit A"/>
    <property type="match status" value="1"/>
</dbReference>
<comment type="caution">
    <text evidence="12">Lacks conserved residue(s) required for the propagation of feature annotation.</text>
</comment>
<evidence type="ECO:0000259" key="14">
    <source>
        <dbReference type="Pfam" id="PF00717"/>
    </source>
</evidence>
<evidence type="ECO:0000256" key="1">
    <source>
        <dbReference type="ARBA" id="ARBA00007484"/>
    </source>
</evidence>
<evidence type="ECO:0000256" key="8">
    <source>
        <dbReference type="ARBA" id="ARBA00023125"/>
    </source>
</evidence>
<dbReference type="EC" id="3.4.21.88" evidence="12"/>
<dbReference type="InterPro" id="IPR039418">
    <property type="entry name" value="LexA-like"/>
</dbReference>
<keyword evidence="4 12" id="KW-0227">DNA damage</keyword>
<comment type="catalytic activity">
    <reaction evidence="12">
        <text>Hydrolysis of Ala-|-Gly bond in repressor LexA.</text>
        <dbReference type="EC" id="3.4.21.88"/>
    </reaction>
</comment>
<dbReference type="GO" id="GO:0004252">
    <property type="term" value="F:serine-type endopeptidase activity"/>
    <property type="evidence" value="ECO:0007669"/>
    <property type="project" value="UniProtKB-UniRule"/>
</dbReference>
<evidence type="ECO:0000313" key="17">
    <source>
        <dbReference type="Proteomes" id="UP000190395"/>
    </source>
</evidence>
<dbReference type="InterPro" id="IPR006197">
    <property type="entry name" value="Peptidase_S24_LexA"/>
</dbReference>
<evidence type="ECO:0000256" key="13">
    <source>
        <dbReference type="RuleBase" id="RU003991"/>
    </source>
</evidence>
<feature type="active site" description="For autocatalytic cleavage activity" evidence="12">
    <location>
        <position position="167"/>
    </location>
</feature>
<accession>A0A1T4PMK4</accession>
<dbReference type="EMBL" id="FUXC01000009">
    <property type="protein sequence ID" value="SJZ92148.1"/>
    <property type="molecule type" value="Genomic_DNA"/>
</dbReference>
<evidence type="ECO:0000256" key="10">
    <source>
        <dbReference type="ARBA" id="ARBA00023204"/>
    </source>
</evidence>
<sequence length="206" mass="23219">MKELTERQREVLNFISVFSKENSYPPTVREISEHFEISIRAVQDHIAALQKKNCISIKPKSSRSIRVIRNDSSDESIPRPAYIGKVPLLGTVAAGKPLLSEENLDGYINLTEPFIRPGKSYFALRVRGTSMINAGILEGDLAIIEQCETAVDGQIVVAVIDDAITLKRYYRESDRIKLQPENPDFQPIYAKELRVVGILSNIVRTY</sequence>
<dbReference type="GO" id="GO:0009432">
    <property type="term" value="P:SOS response"/>
    <property type="evidence" value="ECO:0007669"/>
    <property type="project" value="UniProtKB-UniRule"/>
</dbReference>
<dbReference type="PRINTS" id="PR00726">
    <property type="entry name" value="LEXASERPTASE"/>
</dbReference>
<evidence type="ECO:0000313" key="16">
    <source>
        <dbReference type="EMBL" id="SJZ92148.1"/>
    </source>
</evidence>
<evidence type="ECO:0000256" key="12">
    <source>
        <dbReference type="HAMAP-Rule" id="MF_00015"/>
    </source>
</evidence>
<evidence type="ECO:0000256" key="4">
    <source>
        <dbReference type="ARBA" id="ARBA00022763"/>
    </source>
</evidence>
<feature type="site" description="Cleavage; by autolysis" evidence="12">
    <location>
        <begin position="94"/>
        <end position="95"/>
    </location>
</feature>
<dbReference type="InterPro" id="IPR006199">
    <property type="entry name" value="LexA_DNA-bd_dom"/>
</dbReference>
<dbReference type="CDD" id="cd06529">
    <property type="entry name" value="S24_LexA-like"/>
    <property type="match status" value="1"/>
</dbReference>
<keyword evidence="6 12" id="KW-0068">Autocatalytic cleavage</keyword>
<dbReference type="GO" id="GO:0006508">
    <property type="term" value="P:proteolysis"/>
    <property type="evidence" value="ECO:0007669"/>
    <property type="project" value="InterPro"/>
</dbReference>
<dbReference type="InterPro" id="IPR036390">
    <property type="entry name" value="WH_DNA-bd_sf"/>
</dbReference>